<name>A0AAV3W8M9_9LACT</name>
<dbReference type="GO" id="GO:0004803">
    <property type="term" value="F:transposase activity"/>
    <property type="evidence" value="ECO:0007669"/>
    <property type="project" value="TreeGrafter"/>
</dbReference>
<dbReference type="GO" id="GO:0015074">
    <property type="term" value="P:DNA integration"/>
    <property type="evidence" value="ECO:0007669"/>
    <property type="project" value="InterPro"/>
</dbReference>
<protein>
    <recommendedName>
        <fullName evidence="1">Integrase catalytic domain-containing protein</fullName>
    </recommendedName>
</protein>
<gene>
    <name evidence="2" type="ORF">M132T_09790</name>
</gene>
<dbReference type="SUPFAM" id="SSF53098">
    <property type="entry name" value="Ribonuclease H-like"/>
    <property type="match status" value="1"/>
</dbReference>
<dbReference type="InterPro" id="IPR036397">
    <property type="entry name" value="RNaseH_sf"/>
</dbReference>
<proteinExistence type="predicted"/>
<feature type="domain" description="Integrase catalytic" evidence="1">
    <location>
        <begin position="1"/>
        <end position="91"/>
    </location>
</feature>
<dbReference type="NCBIfam" id="NF033563">
    <property type="entry name" value="transpos_IS30"/>
    <property type="match status" value="1"/>
</dbReference>
<sequence>MFKSITLDRGKAFSNWKAISNQQDVAIYFADLGTPSQRSLNEQSNGLLRRNGLPKEIVFNQINQNVVSAVVDKHNRIPKKSLKYQTPLEVF</sequence>
<dbReference type="AlphaFoldDB" id="A0AAV3W8M9"/>
<evidence type="ECO:0000313" key="2">
    <source>
        <dbReference type="EMBL" id="GEQ35471.1"/>
    </source>
</evidence>
<dbReference type="InterPro" id="IPR001584">
    <property type="entry name" value="Integrase_cat-core"/>
</dbReference>
<dbReference type="PANTHER" id="PTHR10948:SF23">
    <property type="entry name" value="TRANSPOSASE INSI FOR INSERTION SEQUENCE ELEMENT IS30A-RELATED"/>
    <property type="match status" value="1"/>
</dbReference>
<dbReference type="GO" id="GO:0005829">
    <property type="term" value="C:cytosol"/>
    <property type="evidence" value="ECO:0007669"/>
    <property type="project" value="TreeGrafter"/>
</dbReference>
<dbReference type="PROSITE" id="PS50994">
    <property type="entry name" value="INTEGRASE"/>
    <property type="match status" value="1"/>
</dbReference>
<dbReference type="PANTHER" id="PTHR10948">
    <property type="entry name" value="TRANSPOSASE"/>
    <property type="match status" value="1"/>
</dbReference>
<dbReference type="Proteomes" id="UP000887127">
    <property type="component" value="Unassembled WGS sequence"/>
</dbReference>
<reference evidence="2" key="1">
    <citation type="submission" date="2019-08" db="EMBL/GenBank/DDBJ databases">
        <title>Marinilactibacillus psychrotolerans M13-2T whole genome sequencing project.</title>
        <authorList>
            <person name="Ishikawa M."/>
            <person name="Suzuki T."/>
            <person name="Matsutani M."/>
        </authorList>
    </citation>
    <scope>NUCLEOTIDE SEQUENCE</scope>
    <source>
        <strain evidence="2">M13-2T</strain>
    </source>
</reference>
<accession>A0AAV3W8M9</accession>
<comment type="caution">
    <text evidence="2">The sequence shown here is derived from an EMBL/GenBank/DDBJ whole genome shotgun (WGS) entry which is preliminary data.</text>
</comment>
<evidence type="ECO:0000259" key="1">
    <source>
        <dbReference type="PROSITE" id="PS50994"/>
    </source>
</evidence>
<dbReference type="GO" id="GO:0003676">
    <property type="term" value="F:nucleic acid binding"/>
    <property type="evidence" value="ECO:0007669"/>
    <property type="project" value="InterPro"/>
</dbReference>
<dbReference type="GO" id="GO:0032196">
    <property type="term" value="P:transposition"/>
    <property type="evidence" value="ECO:0007669"/>
    <property type="project" value="TreeGrafter"/>
</dbReference>
<organism evidence="2 3">
    <name type="scientific">Marinilactibacillus psychrotolerans</name>
    <dbReference type="NCBI Taxonomy" id="191770"/>
    <lineage>
        <taxon>Bacteria</taxon>
        <taxon>Bacillati</taxon>
        <taxon>Bacillota</taxon>
        <taxon>Bacilli</taxon>
        <taxon>Lactobacillales</taxon>
        <taxon>Carnobacteriaceae</taxon>
        <taxon>Marinilactibacillus</taxon>
    </lineage>
</organism>
<dbReference type="EMBL" id="BKBI01000006">
    <property type="protein sequence ID" value="GEQ35471.1"/>
    <property type="molecule type" value="Genomic_DNA"/>
</dbReference>
<dbReference type="InterPro" id="IPR012337">
    <property type="entry name" value="RNaseH-like_sf"/>
</dbReference>
<evidence type="ECO:0000313" key="3">
    <source>
        <dbReference type="Proteomes" id="UP000887127"/>
    </source>
</evidence>
<dbReference type="InterPro" id="IPR051917">
    <property type="entry name" value="Transposase-Integrase"/>
</dbReference>
<dbReference type="InterPro" id="IPR053392">
    <property type="entry name" value="Transposase_IS30-like"/>
</dbReference>
<dbReference type="Gene3D" id="3.30.420.10">
    <property type="entry name" value="Ribonuclease H-like superfamily/Ribonuclease H"/>
    <property type="match status" value="1"/>
</dbReference>